<name>C8CBN7_RUDPH</name>
<dbReference type="InterPro" id="IPR042433">
    <property type="entry name" value="AIF1/AIF1L"/>
</dbReference>
<evidence type="ECO:0000256" key="3">
    <source>
        <dbReference type="ARBA" id="ARBA00022737"/>
    </source>
</evidence>
<dbReference type="PANTHER" id="PTHR10356">
    <property type="entry name" value="ALLOGRAFT INFLAMMATORY FACTOR-1"/>
    <property type="match status" value="1"/>
</dbReference>
<dbReference type="InterPro" id="IPR049025">
    <property type="entry name" value="AIF-1_EF_pair"/>
</dbReference>
<dbReference type="GO" id="GO:0005884">
    <property type="term" value="C:actin filament"/>
    <property type="evidence" value="ECO:0007669"/>
    <property type="project" value="TreeGrafter"/>
</dbReference>
<comment type="subcellular location">
    <subcellularLocation>
        <location evidence="1">Cell projection</location>
        <location evidence="1">Ruffle membrane</location>
        <topology evidence="1">Peripheral membrane protein</topology>
        <orientation evidence="1">Cytoplasmic side</orientation>
    </subcellularLocation>
</comment>
<protein>
    <submittedName>
        <fullName evidence="7">Allograft inflammatory factor</fullName>
    </submittedName>
</protein>
<organism evidence="7">
    <name type="scientific">Ruditapes philippinarum</name>
    <name type="common">Japanese carpet shell</name>
    <name type="synonym">Venerupis philippinarum</name>
    <dbReference type="NCBI Taxonomy" id="129788"/>
    <lineage>
        <taxon>Eukaryota</taxon>
        <taxon>Metazoa</taxon>
        <taxon>Spiralia</taxon>
        <taxon>Lophotrochozoa</taxon>
        <taxon>Mollusca</taxon>
        <taxon>Bivalvia</taxon>
        <taxon>Autobranchia</taxon>
        <taxon>Heteroconchia</taxon>
        <taxon>Euheterodonta</taxon>
        <taxon>Imparidentia</taxon>
        <taxon>Neoheterodontei</taxon>
        <taxon>Venerida</taxon>
        <taxon>Veneroidea</taxon>
        <taxon>Veneridae</taxon>
        <taxon>Ruditapes</taxon>
    </lineage>
</organism>
<evidence type="ECO:0000256" key="1">
    <source>
        <dbReference type="ARBA" id="ARBA00004599"/>
    </source>
</evidence>
<dbReference type="SUPFAM" id="SSF47473">
    <property type="entry name" value="EF-hand"/>
    <property type="match status" value="1"/>
</dbReference>
<accession>C8CBN7</accession>
<keyword evidence="3" id="KW-0677">Repeat</keyword>
<dbReference type="AlphaFoldDB" id="C8CBN7"/>
<feature type="region of interest" description="Disordered" evidence="5">
    <location>
        <begin position="1"/>
        <end position="23"/>
    </location>
</feature>
<dbReference type="GO" id="GO:0051015">
    <property type="term" value="F:actin filament binding"/>
    <property type="evidence" value="ECO:0007669"/>
    <property type="project" value="TreeGrafter"/>
</dbReference>
<evidence type="ECO:0000256" key="4">
    <source>
        <dbReference type="ARBA" id="ARBA00022837"/>
    </source>
</evidence>
<keyword evidence="4" id="KW-0106">Calcium</keyword>
<dbReference type="GO" id="GO:0097178">
    <property type="term" value="P:ruffle assembly"/>
    <property type="evidence" value="ECO:0007669"/>
    <property type="project" value="TreeGrafter"/>
</dbReference>
<evidence type="ECO:0000259" key="6">
    <source>
        <dbReference type="PROSITE" id="PS50222"/>
    </source>
</evidence>
<sequence>MANEGNDLVKKENIPENEEEIEPARVFNLPDKAPKNYKIIANPEEEALDKINKEILDDPDYKEVDDLTDHLEAFKKKFLEFDKDANGNIDMFGLSRMMEKLGQAKTHLEMKKMIREIDTTNTGSICYRDFITMMIGPKTSVLKLILLFEEKMKEKEKPTGVAPKRDLASLP</sequence>
<feature type="domain" description="EF-hand" evidence="6">
    <location>
        <begin position="69"/>
        <end position="104"/>
    </location>
</feature>
<dbReference type="PANTHER" id="PTHR10356:SF0">
    <property type="entry name" value="CALCIUM-BINDING PROTEIN B"/>
    <property type="match status" value="1"/>
</dbReference>
<keyword evidence="2" id="KW-0479">Metal-binding</keyword>
<dbReference type="Pfam" id="PF21008">
    <property type="entry name" value="AIF-1"/>
    <property type="match status" value="1"/>
</dbReference>
<dbReference type="Gene3D" id="1.10.238.10">
    <property type="entry name" value="EF-hand"/>
    <property type="match status" value="1"/>
</dbReference>
<dbReference type="PROSITE" id="PS50222">
    <property type="entry name" value="EF_HAND_2"/>
    <property type="match status" value="1"/>
</dbReference>
<dbReference type="SMART" id="SM00054">
    <property type="entry name" value="EFh"/>
    <property type="match status" value="2"/>
</dbReference>
<dbReference type="FunFam" id="1.10.238.10:FF:000178">
    <property type="entry name" value="Calmodulin-2 A"/>
    <property type="match status" value="1"/>
</dbReference>
<evidence type="ECO:0000256" key="2">
    <source>
        <dbReference type="ARBA" id="ARBA00022723"/>
    </source>
</evidence>
<evidence type="ECO:0000256" key="5">
    <source>
        <dbReference type="SAM" id="MobiDB-lite"/>
    </source>
</evidence>
<dbReference type="InterPro" id="IPR011992">
    <property type="entry name" value="EF-hand-dom_pair"/>
</dbReference>
<dbReference type="GO" id="GO:0051017">
    <property type="term" value="P:actin filament bundle assembly"/>
    <property type="evidence" value="ECO:0007669"/>
    <property type="project" value="TreeGrafter"/>
</dbReference>
<evidence type="ECO:0000313" key="7">
    <source>
        <dbReference type="EMBL" id="ACU83234.1"/>
    </source>
</evidence>
<dbReference type="GO" id="GO:0032587">
    <property type="term" value="C:ruffle membrane"/>
    <property type="evidence" value="ECO:0007669"/>
    <property type="project" value="UniProtKB-SubCell"/>
</dbReference>
<reference evidence="7" key="1">
    <citation type="journal article" date="2011" name="Fish Shellfish Immunol.">
        <title>Cloning and characterization of allograft inflammatory factor-1 (AIF-1) from Manila clam Venerupis philippinarum.</title>
        <authorList>
            <person name="Zhang L."/>
            <person name="Zhao J."/>
            <person name="Li C."/>
            <person name="Su X."/>
            <person name="Chen A."/>
            <person name="Li T."/>
            <person name="Qin S."/>
        </authorList>
    </citation>
    <scope>NUCLEOTIDE SEQUENCE</scope>
</reference>
<proteinExistence type="evidence at transcript level"/>
<dbReference type="CDD" id="cd00051">
    <property type="entry name" value="EFh"/>
    <property type="match status" value="1"/>
</dbReference>
<dbReference type="InterPro" id="IPR002048">
    <property type="entry name" value="EF_hand_dom"/>
</dbReference>
<dbReference type="GO" id="GO:0005509">
    <property type="term" value="F:calcium ion binding"/>
    <property type="evidence" value="ECO:0007669"/>
    <property type="project" value="InterPro"/>
</dbReference>
<dbReference type="EMBL" id="GQ384410">
    <property type="protein sequence ID" value="ACU83234.1"/>
    <property type="molecule type" value="mRNA"/>
</dbReference>